<dbReference type="AlphaFoldDB" id="A0A2G5BCT8"/>
<proteinExistence type="predicted"/>
<dbReference type="Proteomes" id="UP000242474">
    <property type="component" value="Unassembled WGS sequence"/>
</dbReference>
<dbReference type="CDD" id="cd01838">
    <property type="entry name" value="Isoamyl_acetate_hydrolase_like"/>
    <property type="match status" value="1"/>
</dbReference>
<dbReference type="EMBL" id="KZ303497">
    <property type="protein sequence ID" value="PIA16826.1"/>
    <property type="molecule type" value="Genomic_DNA"/>
</dbReference>
<sequence>MRFQHISRHLTLLNSAAAGLSTLGIVYLYTQIFKPSSNSRTITPAAYPMYDTLLAFGDSITQVGSDPHISGFVGNLAGYYSRRMDVLNRGFSGYNTKQALAIADQVFPKTASPRRQTMSINSIIRWPHHDDTFPSTAKGPRLCLLAFGANDASLPFSQRHIPLNEFSDNLRQMVALLHDPGSVYYSPDTHILFITPPPISDRMWEKDCKLHKIKVDRKNAVTKTYADTVITVAKELDLPYVDIWSAIESAVHNNTDSTSKVADDLDGGYEKYLNDGLHLTDKGNELLFDLIVKEIHNNWPELNP</sequence>
<dbReference type="GO" id="GO:0016787">
    <property type="term" value="F:hydrolase activity"/>
    <property type="evidence" value="ECO:0007669"/>
    <property type="project" value="UniProtKB-KW"/>
</dbReference>
<keyword evidence="1" id="KW-1133">Transmembrane helix</keyword>
<organism evidence="3 4">
    <name type="scientific">Coemansia reversa (strain ATCC 12441 / NRRL 1564)</name>
    <dbReference type="NCBI Taxonomy" id="763665"/>
    <lineage>
        <taxon>Eukaryota</taxon>
        <taxon>Fungi</taxon>
        <taxon>Fungi incertae sedis</taxon>
        <taxon>Zoopagomycota</taxon>
        <taxon>Kickxellomycotina</taxon>
        <taxon>Kickxellomycetes</taxon>
        <taxon>Kickxellales</taxon>
        <taxon>Kickxellaceae</taxon>
        <taxon>Coemansia</taxon>
    </lineage>
</organism>
<gene>
    <name evidence="3" type="ORF">COEREDRAFT_80893</name>
</gene>
<feature type="transmembrane region" description="Helical" evidence="1">
    <location>
        <begin position="12"/>
        <end position="30"/>
    </location>
</feature>
<dbReference type="PANTHER" id="PTHR14209">
    <property type="entry name" value="ISOAMYL ACETATE-HYDROLYZING ESTERASE 1"/>
    <property type="match status" value="1"/>
</dbReference>
<dbReference type="PANTHER" id="PTHR14209:SF19">
    <property type="entry name" value="ISOAMYL ACETATE-HYDROLYZING ESTERASE 1 HOMOLOG"/>
    <property type="match status" value="1"/>
</dbReference>
<keyword evidence="3" id="KW-0378">Hydrolase</keyword>
<dbReference type="STRING" id="763665.A0A2G5BCT8"/>
<keyword evidence="1" id="KW-0472">Membrane</keyword>
<dbReference type="OrthoDB" id="671439at2759"/>
<keyword evidence="4" id="KW-1185">Reference proteome</keyword>
<dbReference type="InterPro" id="IPR036514">
    <property type="entry name" value="SGNH_hydro_sf"/>
</dbReference>
<dbReference type="InterPro" id="IPR013830">
    <property type="entry name" value="SGNH_hydro"/>
</dbReference>
<keyword evidence="1" id="KW-0812">Transmembrane</keyword>
<evidence type="ECO:0000313" key="3">
    <source>
        <dbReference type="EMBL" id="PIA16826.1"/>
    </source>
</evidence>
<evidence type="ECO:0000259" key="2">
    <source>
        <dbReference type="Pfam" id="PF13472"/>
    </source>
</evidence>
<evidence type="ECO:0000313" key="4">
    <source>
        <dbReference type="Proteomes" id="UP000242474"/>
    </source>
</evidence>
<evidence type="ECO:0000256" key="1">
    <source>
        <dbReference type="SAM" id="Phobius"/>
    </source>
</evidence>
<name>A0A2G5BCT8_COERN</name>
<reference evidence="3 4" key="1">
    <citation type="journal article" date="2015" name="Genome Biol. Evol.">
        <title>Phylogenomic analyses indicate that early fungi evolved digesting cell walls of algal ancestors of land plants.</title>
        <authorList>
            <person name="Chang Y."/>
            <person name="Wang S."/>
            <person name="Sekimoto S."/>
            <person name="Aerts A.L."/>
            <person name="Choi C."/>
            <person name="Clum A."/>
            <person name="LaButti K.M."/>
            <person name="Lindquist E.A."/>
            <person name="Yee Ngan C."/>
            <person name="Ohm R.A."/>
            <person name="Salamov A.A."/>
            <person name="Grigoriev I.V."/>
            <person name="Spatafora J.W."/>
            <person name="Berbee M.L."/>
        </authorList>
    </citation>
    <scope>NUCLEOTIDE SEQUENCE [LARGE SCALE GENOMIC DNA]</scope>
    <source>
        <strain evidence="3 4">NRRL 1564</strain>
    </source>
</reference>
<accession>A0A2G5BCT8</accession>
<protein>
    <submittedName>
        <fullName evidence="3">SGNH hydrolase</fullName>
    </submittedName>
</protein>
<dbReference type="InterPro" id="IPR045136">
    <property type="entry name" value="Iah1-like"/>
</dbReference>
<dbReference type="Pfam" id="PF13472">
    <property type="entry name" value="Lipase_GDSL_2"/>
    <property type="match status" value="1"/>
</dbReference>
<dbReference type="Gene3D" id="3.40.50.1110">
    <property type="entry name" value="SGNH hydrolase"/>
    <property type="match status" value="1"/>
</dbReference>
<dbReference type="SUPFAM" id="SSF52266">
    <property type="entry name" value="SGNH hydrolase"/>
    <property type="match status" value="1"/>
</dbReference>
<feature type="domain" description="SGNH hydrolase-type esterase" evidence="2">
    <location>
        <begin position="55"/>
        <end position="286"/>
    </location>
</feature>